<dbReference type="EMBL" id="JAMFMA010000001">
    <property type="protein sequence ID" value="MCL6272887.1"/>
    <property type="molecule type" value="Genomic_DNA"/>
</dbReference>
<dbReference type="RefSeq" id="WP_249656067.1">
    <property type="nucleotide sequence ID" value="NZ_JAMFMA010000001.1"/>
</dbReference>
<comment type="caution">
    <text evidence="1">The sequence shown here is derived from an EMBL/GenBank/DDBJ whole genome shotgun (WGS) entry which is preliminary data.</text>
</comment>
<keyword evidence="2" id="KW-1185">Reference proteome</keyword>
<evidence type="ECO:0000313" key="1">
    <source>
        <dbReference type="EMBL" id="MCL6272887.1"/>
    </source>
</evidence>
<proteinExistence type="predicted"/>
<dbReference type="Pfam" id="PF11769">
    <property type="entry name" value="DUF3313"/>
    <property type="match status" value="1"/>
</dbReference>
<evidence type="ECO:0000313" key="2">
    <source>
        <dbReference type="Proteomes" id="UP001203607"/>
    </source>
</evidence>
<name>A0ABT0PQB7_9FLAO</name>
<accession>A0ABT0PQB7</accession>
<dbReference type="Proteomes" id="UP001203607">
    <property type="component" value="Unassembled WGS sequence"/>
</dbReference>
<organism evidence="1 2">
    <name type="scientific">Flagellimonas spongiicola</name>
    <dbReference type="NCBI Taxonomy" id="2942208"/>
    <lineage>
        <taxon>Bacteria</taxon>
        <taxon>Pseudomonadati</taxon>
        <taxon>Bacteroidota</taxon>
        <taxon>Flavobacteriia</taxon>
        <taxon>Flavobacteriales</taxon>
        <taxon>Flavobacteriaceae</taxon>
        <taxon>Flagellimonas</taxon>
    </lineage>
</organism>
<gene>
    <name evidence="1" type="ORF">M3P19_02650</name>
</gene>
<sequence length="206" mass="23210">MKLKLTILSFLLLGLLGFGQSKKQSGFLDDYSLLQDSNANKTMLSYVSSDFERGKYKRFMLDDITIQFHKKAKGVKIKVDKLKELTDLFKNEIISQLEQEYELVDTPADDVALLQIAITDIVPGKVISNILPFSVAINSATGRGKGGASLEMKVVDSQTGQLLGQAMDNRKNRGYVETFSKFGNARAVFKYWAELLKERIDHYKNQ</sequence>
<protein>
    <submittedName>
        <fullName evidence="1">DUF3313 domain-containing protein</fullName>
    </submittedName>
</protein>
<reference evidence="1 2" key="1">
    <citation type="submission" date="2022-05" db="EMBL/GenBank/DDBJ databases">
        <authorList>
            <person name="Park J.-S."/>
        </authorList>
    </citation>
    <scope>NUCLEOTIDE SEQUENCE [LARGE SCALE GENOMIC DNA]</scope>
    <source>
        <strain evidence="1 2">2012CJ35-5</strain>
    </source>
</reference>
<dbReference type="InterPro" id="IPR021747">
    <property type="entry name" value="DUF3313"/>
</dbReference>